<feature type="region of interest" description="Disordered" evidence="1">
    <location>
        <begin position="1"/>
        <end position="25"/>
    </location>
</feature>
<comment type="caution">
    <text evidence="2">The sequence shown here is derived from an EMBL/GenBank/DDBJ whole genome shotgun (WGS) entry which is preliminary data.</text>
</comment>
<feature type="compositionally biased region" description="Basic residues" evidence="1">
    <location>
        <begin position="220"/>
        <end position="229"/>
    </location>
</feature>
<dbReference type="PANTHER" id="PTHR28054">
    <property type="entry name" value="RNA POLYMERASE I-SPECIFIC TRANSCRIPTION INITIATION FACTOR RRN10"/>
    <property type="match status" value="1"/>
</dbReference>
<feature type="compositionally biased region" description="Basic and acidic residues" evidence="1">
    <location>
        <begin position="230"/>
        <end position="243"/>
    </location>
</feature>
<dbReference type="EMBL" id="JAPQKO010000006">
    <property type="protein sequence ID" value="KAJ5156442.1"/>
    <property type="molecule type" value="Genomic_DNA"/>
</dbReference>
<keyword evidence="3" id="KW-1185">Reference proteome</keyword>
<dbReference type="GO" id="GO:0006360">
    <property type="term" value="P:transcription by RNA polymerase I"/>
    <property type="evidence" value="ECO:0007669"/>
    <property type="project" value="InterPro"/>
</dbReference>
<dbReference type="AlphaFoldDB" id="A0A9W9HTN1"/>
<reference evidence="2" key="1">
    <citation type="submission" date="2022-11" db="EMBL/GenBank/DDBJ databases">
        <authorList>
            <person name="Petersen C."/>
        </authorList>
    </citation>
    <scope>NUCLEOTIDE SEQUENCE</scope>
    <source>
        <strain evidence="2">IBT 21917</strain>
    </source>
</reference>
<name>A0A9W9HTN1_9EURO</name>
<dbReference type="PANTHER" id="PTHR28054:SF1">
    <property type="entry name" value="RNA POLYMERASE I-SPECIFIC TRANSCRIPTION INITIATION FACTOR RRN10"/>
    <property type="match status" value="1"/>
</dbReference>
<proteinExistence type="predicted"/>
<sequence>MSGAGSRSLGQTSYPGLPENGPESKVRFEVPHSASTIANRRTTVYDAVAGRVNVRGFHPLEAYASRHRDTASSGARELHPEEVLFRRGTNANTKRPLGDESYFAHEDLPADILPSSNILEAVHAYTADFYKHQPKKARRNDYHSMDETALLAMGILVEELANEALGDTGDMVLVEGESSDADDSAVSDAEIAPQRRRRKRGDTSLNSEPVTAHEHLRGVQQKRKRRRLRRGSDTDLDTMGKGK</sequence>
<protein>
    <submittedName>
        <fullName evidence="2">Uncharacterized protein</fullName>
    </submittedName>
</protein>
<evidence type="ECO:0000256" key="1">
    <source>
        <dbReference type="SAM" id="MobiDB-lite"/>
    </source>
</evidence>
<accession>A0A9W9HTN1</accession>
<organism evidence="2 3">
    <name type="scientific">Penicillium capsulatum</name>
    <dbReference type="NCBI Taxonomy" id="69766"/>
    <lineage>
        <taxon>Eukaryota</taxon>
        <taxon>Fungi</taxon>
        <taxon>Dikarya</taxon>
        <taxon>Ascomycota</taxon>
        <taxon>Pezizomycotina</taxon>
        <taxon>Eurotiomycetes</taxon>
        <taxon>Eurotiomycetidae</taxon>
        <taxon>Eurotiales</taxon>
        <taxon>Aspergillaceae</taxon>
        <taxon>Penicillium</taxon>
    </lineage>
</organism>
<gene>
    <name evidence="2" type="ORF">N7492_009245</name>
</gene>
<feature type="region of interest" description="Disordered" evidence="1">
    <location>
        <begin position="176"/>
        <end position="243"/>
    </location>
</feature>
<evidence type="ECO:0000313" key="3">
    <source>
        <dbReference type="Proteomes" id="UP001146351"/>
    </source>
</evidence>
<reference evidence="2" key="2">
    <citation type="journal article" date="2023" name="IMA Fungus">
        <title>Comparative genomic study of the Penicillium genus elucidates a diverse pangenome and 15 lateral gene transfer events.</title>
        <authorList>
            <person name="Petersen C."/>
            <person name="Sorensen T."/>
            <person name="Nielsen M.R."/>
            <person name="Sondergaard T.E."/>
            <person name="Sorensen J.L."/>
            <person name="Fitzpatrick D.A."/>
            <person name="Frisvad J.C."/>
            <person name="Nielsen K.L."/>
        </authorList>
    </citation>
    <scope>NUCLEOTIDE SEQUENCE</scope>
    <source>
        <strain evidence="2">IBT 21917</strain>
    </source>
</reference>
<dbReference type="InterPro" id="IPR022793">
    <property type="entry name" value="Rrn10"/>
</dbReference>
<dbReference type="OrthoDB" id="2565191at2759"/>
<dbReference type="Proteomes" id="UP001146351">
    <property type="component" value="Unassembled WGS sequence"/>
</dbReference>
<evidence type="ECO:0000313" key="2">
    <source>
        <dbReference type="EMBL" id="KAJ5156442.1"/>
    </source>
</evidence>